<evidence type="ECO:0000313" key="3">
    <source>
        <dbReference type="Proteomes" id="UP000003532"/>
    </source>
</evidence>
<evidence type="ECO:0000256" key="1">
    <source>
        <dbReference type="SAM" id="MobiDB-lite"/>
    </source>
</evidence>
<feature type="non-terminal residue" evidence="2">
    <location>
        <position position="30"/>
    </location>
</feature>
<evidence type="ECO:0000313" key="2">
    <source>
        <dbReference type="EMBL" id="EHC50695.1"/>
    </source>
</evidence>
<accession>G5NJJ4</accession>
<reference evidence="2 3" key="1">
    <citation type="journal article" date="2011" name="BMC Genomics">
        <title>Genome sequencing reveals diversification of virulence factor content and possible host adaptation in distinct subpopulations of Salmonella enterica.</title>
        <authorList>
            <person name="den Bakker H.C."/>
            <person name="Moreno Switt A.I."/>
            <person name="Govoni G."/>
            <person name="Cummings C.A."/>
            <person name="Ranieri M.L."/>
            <person name="Degoricija L."/>
            <person name="Hoelzer K."/>
            <person name="Rodriguez-Rivera L.D."/>
            <person name="Brown S."/>
            <person name="Bolchacova E."/>
            <person name="Furtado M.R."/>
            <person name="Wiedmann M."/>
        </authorList>
    </citation>
    <scope>NUCLEOTIDE SEQUENCE [LARGE SCALE GENOMIC DNA]</scope>
    <source>
        <strain evidence="2 3">R8-3668</strain>
    </source>
</reference>
<feature type="compositionally biased region" description="Polar residues" evidence="1">
    <location>
        <begin position="1"/>
        <end position="21"/>
    </location>
</feature>
<organism evidence="2 3">
    <name type="scientific">Salmonella enterica subsp. enterica serovar Inverness str. R8-3668</name>
    <dbReference type="NCBI Taxonomy" id="913075"/>
    <lineage>
        <taxon>Bacteria</taxon>
        <taxon>Pseudomonadati</taxon>
        <taxon>Pseudomonadota</taxon>
        <taxon>Gammaproteobacteria</taxon>
        <taxon>Enterobacterales</taxon>
        <taxon>Enterobacteriaceae</taxon>
        <taxon>Salmonella</taxon>
    </lineage>
</organism>
<sequence>MASSGATFHVTASSALKSSGTDWLRPQRAK</sequence>
<dbReference type="AlphaFoldDB" id="G5NJJ4"/>
<dbReference type="EMBL" id="AFCO01001707">
    <property type="protein sequence ID" value="EHC50695.1"/>
    <property type="molecule type" value="Genomic_DNA"/>
</dbReference>
<name>G5NJJ4_SALET</name>
<protein>
    <submittedName>
        <fullName evidence="2">Uncharacterized protein</fullName>
    </submittedName>
</protein>
<gene>
    <name evidence="2" type="ORF">LTSEINV_5245</name>
</gene>
<proteinExistence type="predicted"/>
<comment type="caution">
    <text evidence="2">The sequence shown here is derived from an EMBL/GenBank/DDBJ whole genome shotgun (WGS) entry which is preliminary data.</text>
</comment>
<dbReference type="Proteomes" id="UP000003532">
    <property type="component" value="Unassembled WGS sequence"/>
</dbReference>
<feature type="region of interest" description="Disordered" evidence="1">
    <location>
        <begin position="1"/>
        <end position="30"/>
    </location>
</feature>